<keyword evidence="2" id="KW-0723">Serine/threonine-protein kinase</keyword>
<evidence type="ECO:0000313" key="7">
    <source>
        <dbReference type="EMBL" id="KAF9596160.1"/>
    </source>
</evidence>
<evidence type="ECO:0000256" key="1">
    <source>
        <dbReference type="ARBA" id="ARBA00012425"/>
    </source>
</evidence>
<dbReference type="GO" id="GO:0007165">
    <property type="term" value="P:signal transduction"/>
    <property type="evidence" value="ECO:0007669"/>
    <property type="project" value="TreeGrafter"/>
</dbReference>
<dbReference type="GO" id="GO:0005737">
    <property type="term" value="C:cytoplasm"/>
    <property type="evidence" value="ECO:0007669"/>
    <property type="project" value="TreeGrafter"/>
</dbReference>
<evidence type="ECO:0000256" key="2">
    <source>
        <dbReference type="ARBA" id="ARBA00022527"/>
    </source>
</evidence>
<dbReference type="GO" id="GO:0010468">
    <property type="term" value="P:regulation of gene expression"/>
    <property type="evidence" value="ECO:0007669"/>
    <property type="project" value="TreeGrafter"/>
</dbReference>
<evidence type="ECO:0000313" key="8">
    <source>
        <dbReference type="Proteomes" id="UP000631114"/>
    </source>
</evidence>
<keyword evidence="4" id="KW-0547">Nucleotide-binding</keyword>
<dbReference type="InterPro" id="IPR050108">
    <property type="entry name" value="CDK"/>
</dbReference>
<dbReference type="PANTHER" id="PTHR24056">
    <property type="entry name" value="CELL DIVISION PROTEIN KINASE"/>
    <property type="match status" value="1"/>
</dbReference>
<dbReference type="PANTHER" id="PTHR24056:SF254">
    <property type="entry name" value="CYCLIN-DEPENDENT KINASE 2"/>
    <property type="match status" value="1"/>
</dbReference>
<organism evidence="7 8">
    <name type="scientific">Coptis chinensis</name>
    <dbReference type="NCBI Taxonomy" id="261450"/>
    <lineage>
        <taxon>Eukaryota</taxon>
        <taxon>Viridiplantae</taxon>
        <taxon>Streptophyta</taxon>
        <taxon>Embryophyta</taxon>
        <taxon>Tracheophyta</taxon>
        <taxon>Spermatophyta</taxon>
        <taxon>Magnoliopsida</taxon>
        <taxon>Ranunculales</taxon>
        <taxon>Ranunculaceae</taxon>
        <taxon>Coptidoideae</taxon>
        <taxon>Coptis</taxon>
    </lineage>
</organism>
<dbReference type="GO" id="GO:0010389">
    <property type="term" value="P:regulation of G2/M transition of mitotic cell cycle"/>
    <property type="evidence" value="ECO:0007669"/>
    <property type="project" value="TreeGrafter"/>
</dbReference>
<proteinExistence type="predicted"/>
<reference evidence="7 8" key="1">
    <citation type="submission" date="2020-10" db="EMBL/GenBank/DDBJ databases">
        <title>The Coptis chinensis genome and diversification of protoberbering-type alkaloids.</title>
        <authorList>
            <person name="Wang B."/>
            <person name="Shu S."/>
            <person name="Song C."/>
            <person name="Liu Y."/>
        </authorList>
    </citation>
    <scope>NUCLEOTIDE SEQUENCE [LARGE SCALE GENOMIC DNA]</scope>
    <source>
        <strain evidence="7">HL-2020</strain>
        <tissue evidence="7">Leaf</tissue>
    </source>
</reference>
<evidence type="ECO:0000256" key="5">
    <source>
        <dbReference type="ARBA" id="ARBA00022777"/>
    </source>
</evidence>
<dbReference type="EC" id="2.7.11.22" evidence="1"/>
<keyword evidence="3" id="KW-0808">Transferase</keyword>
<dbReference type="Proteomes" id="UP000631114">
    <property type="component" value="Unassembled WGS sequence"/>
</dbReference>
<keyword evidence="6" id="KW-0067">ATP-binding</keyword>
<dbReference type="AlphaFoldDB" id="A0A835HBS8"/>
<sequence>MDKYTSTKLEKVGHIRKSVQGSGQDDRVNWWPSRRRCWKWTEEGVPLTALSRLPSFGCSLESLSGPIALRRKHADNKNGKPLLYLVFEYLDTDLIRASSTNCAKGGPLPIATCFFRDLKPQNLLVDKDKGILKIADLGLGRAFTVPLKSYTHEVIVTLQCELERLRSTHYSMRCRSEMVRDKPYFPGDSEMQQLLHIFRLLGTPSEDQWPGVSSLRDWHEYPQWKPQNLARAVPNLEPEGVDLLSVISGALSCKLHF</sequence>
<dbReference type="EMBL" id="JADFTS010000007">
    <property type="protein sequence ID" value="KAF9596160.1"/>
    <property type="molecule type" value="Genomic_DNA"/>
</dbReference>
<dbReference type="GO" id="GO:0000307">
    <property type="term" value="C:cyclin-dependent protein kinase holoenzyme complex"/>
    <property type="evidence" value="ECO:0007669"/>
    <property type="project" value="TreeGrafter"/>
</dbReference>
<evidence type="ECO:0000256" key="3">
    <source>
        <dbReference type="ARBA" id="ARBA00022679"/>
    </source>
</evidence>
<keyword evidence="5" id="KW-0418">Kinase</keyword>
<accession>A0A835HBS8</accession>
<dbReference type="GO" id="GO:0005524">
    <property type="term" value="F:ATP binding"/>
    <property type="evidence" value="ECO:0007669"/>
    <property type="project" value="UniProtKB-KW"/>
</dbReference>
<evidence type="ECO:0000256" key="6">
    <source>
        <dbReference type="ARBA" id="ARBA00022840"/>
    </source>
</evidence>
<dbReference type="InterPro" id="IPR011009">
    <property type="entry name" value="Kinase-like_dom_sf"/>
</dbReference>
<dbReference type="GO" id="GO:0004693">
    <property type="term" value="F:cyclin-dependent protein serine/threonine kinase activity"/>
    <property type="evidence" value="ECO:0007669"/>
    <property type="project" value="UniProtKB-EC"/>
</dbReference>
<comment type="caution">
    <text evidence="7">The sequence shown here is derived from an EMBL/GenBank/DDBJ whole genome shotgun (WGS) entry which is preliminary data.</text>
</comment>
<dbReference type="SUPFAM" id="SSF56112">
    <property type="entry name" value="Protein kinase-like (PK-like)"/>
    <property type="match status" value="1"/>
</dbReference>
<dbReference type="GO" id="GO:0030332">
    <property type="term" value="F:cyclin binding"/>
    <property type="evidence" value="ECO:0007669"/>
    <property type="project" value="TreeGrafter"/>
</dbReference>
<dbReference type="GO" id="GO:0000082">
    <property type="term" value="P:G1/S transition of mitotic cell cycle"/>
    <property type="evidence" value="ECO:0007669"/>
    <property type="project" value="TreeGrafter"/>
</dbReference>
<dbReference type="Gene3D" id="1.10.510.10">
    <property type="entry name" value="Transferase(Phosphotransferase) domain 1"/>
    <property type="match status" value="1"/>
</dbReference>
<protein>
    <recommendedName>
        <fullName evidence="1">cyclin-dependent kinase</fullName>
        <ecNumber evidence="1">2.7.11.22</ecNumber>
    </recommendedName>
</protein>
<dbReference type="GO" id="GO:0005634">
    <property type="term" value="C:nucleus"/>
    <property type="evidence" value="ECO:0007669"/>
    <property type="project" value="TreeGrafter"/>
</dbReference>
<name>A0A835HBS8_9MAGN</name>
<gene>
    <name evidence="7" type="ORF">IFM89_007478</name>
</gene>
<dbReference type="OrthoDB" id="1732493at2759"/>
<keyword evidence="8" id="KW-1185">Reference proteome</keyword>
<evidence type="ECO:0000256" key="4">
    <source>
        <dbReference type="ARBA" id="ARBA00022741"/>
    </source>
</evidence>